<proteinExistence type="predicted"/>
<accession>A0A3P8EIL1</accession>
<feature type="compositionally biased region" description="Low complexity" evidence="1">
    <location>
        <begin position="12"/>
        <end position="21"/>
    </location>
</feature>
<sequence>MRRKRKSDAVASSPSKHPSPGGSAGLLEIKDAKDRAIKHCEKFLCRDVTPVCVLKACDKCCGKGYSSKWHHISIGEHYCNFCYEFYMCVSVFIFRSTLSHILTDHLLHAAVRYSIPLVSWTPSKAHTTKAVIFNSCDTKIKLFPFSRYSHITLLAFPDPERRRKFYYQ</sequence>
<evidence type="ECO:0000256" key="1">
    <source>
        <dbReference type="SAM" id="MobiDB-lite"/>
    </source>
</evidence>
<feature type="region of interest" description="Disordered" evidence="1">
    <location>
        <begin position="1"/>
        <end position="26"/>
    </location>
</feature>
<reference evidence="2 3" key="1">
    <citation type="submission" date="2018-11" db="EMBL/GenBank/DDBJ databases">
        <authorList>
            <consortium name="Pathogen Informatics"/>
        </authorList>
    </citation>
    <scope>NUCLEOTIDE SEQUENCE [LARGE SCALE GENOMIC DNA]</scope>
</reference>
<dbReference type="OrthoDB" id="2219495at2759"/>
<name>A0A3P8EIL1_9BILA</name>
<gene>
    <name evidence="2" type="ORF">SBAD_LOCUS12227</name>
</gene>
<organism evidence="2 3">
    <name type="scientific">Soboliphyme baturini</name>
    <dbReference type="NCBI Taxonomy" id="241478"/>
    <lineage>
        <taxon>Eukaryota</taxon>
        <taxon>Metazoa</taxon>
        <taxon>Ecdysozoa</taxon>
        <taxon>Nematoda</taxon>
        <taxon>Enoplea</taxon>
        <taxon>Dorylaimia</taxon>
        <taxon>Dioctophymatida</taxon>
        <taxon>Dioctophymatoidea</taxon>
        <taxon>Soboliphymatidae</taxon>
        <taxon>Soboliphyme</taxon>
    </lineage>
</organism>
<dbReference type="EMBL" id="UZAM01017244">
    <property type="protein sequence ID" value="VDP46528.1"/>
    <property type="molecule type" value="Genomic_DNA"/>
</dbReference>
<dbReference type="AlphaFoldDB" id="A0A3P8EIL1"/>
<evidence type="ECO:0000313" key="2">
    <source>
        <dbReference type="EMBL" id="VDP46528.1"/>
    </source>
</evidence>
<dbReference type="Proteomes" id="UP000270296">
    <property type="component" value="Unassembled WGS sequence"/>
</dbReference>
<evidence type="ECO:0000313" key="3">
    <source>
        <dbReference type="Proteomes" id="UP000270296"/>
    </source>
</evidence>
<keyword evidence="3" id="KW-1185">Reference proteome</keyword>
<protein>
    <submittedName>
        <fullName evidence="2">Uncharacterized protein</fullName>
    </submittedName>
</protein>